<comment type="similarity">
    <text evidence="5">Belongs to the SCAMP family.</text>
</comment>
<evidence type="ECO:0000256" key="3">
    <source>
        <dbReference type="ARBA" id="ARBA00022989"/>
    </source>
</evidence>
<evidence type="ECO:0000256" key="4">
    <source>
        <dbReference type="ARBA" id="ARBA00023136"/>
    </source>
</evidence>
<dbReference type="EMBL" id="CAEY01000550">
    <property type="status" value="NOT_ANNOTATED_CDS"/>
    <property type="molecule type" value="Genomic_DNA"/>
</dbReference>
<gene>
    <name evidence="8" type="primary">107367344</name>
</gene>
<feature type="compositionally biased region" description="Low complexity" evidence="7">
    <location>
        <begin position="42"/>
        <end position="53"/>
    </location>
</feature>
<reference evidence="8" key="2">
    <citation type="submission" date="2015-06" db="UniProtKB">
        <authorList>
            <consortium name="EnsemblMetazoa"/>
        </authorList>
    </citation>
    <scope>IDENTIFICATION</scope>
</reference>
<keyword evidence="9" id="KW-1185">Reference proteome</keyword>
<feature type="transmembrane region" description="Helical" evidence="5">
    <location>
        <begin position="254"/>
        <end position="279"/>
    </location>
</feature>
<keyword evidence="2 5" id="KW-0812">Transmembrane</keyword>
<dbReference type="Pfam" id="PF04144">
    <property type="entry name" value="SCAMP"/>
    <property type="match status" value="1"/>
</dbReference>
<evidence type="ECO:0000256" key="7">
    <source>
        <dbReference type="SAM" id="MobiDB-lite"/>
    </source>
</evidence>
<dbReference type="GO" id="GO:0015031">
    <property type="term" value="P:protein transport"/>
    <property type="evidence" value="ECO:0007669"/>
    <property type="project" value="InterPro"/>
</dbReference>
<keyword evidence="4 5" id="KW-0472">Membrane</keyword>
<evidence type="ECO:0000313" key="9">
    <source>
        <dbReference type="Proteomes" id="UP000015104"/>
    </source>
</evidence>
<dbReference type="PANTHER" id="PTHR10687:SF2">
    <property type="entry name" value="SECRETORY CARRIER-ASSOCIATED MEMBRANE PROTEIN"/>
    <property type="match status" value="1"/>
</dbReference>
<reference evidence="9" key="1">
    <citation type="submission" date="2011-08" db="EMBL/GenBank/DDBJ databases">
        <authorList>
            <person name="Rombauts S."/>
        </authorList>
    </citation>
    <scope>NUCLEOTIDE SEQUENCE</scope>
    <source>
        <strain evidence="9">London</strain>
    </source>
</reference>
<keyword evidence="5" id="KW-0813">Transport</keyword>
<dbReference type="KEGG" id="tut:107367344"/>
<dbReference type="eggNOG" id="KOG3088">
    <property type="taxonomic scope" value="Eukaryota"/>
</dbReference>
<evidence type="ECO:0000256" key="5">
    <source>
        <dbReference type="RuleBase" id="RU363122"/>
    </source>
</evidence>
<feature type="coiled-coil region" evidence="6">
    <location>
        <begin position="80"/>
        <end position="112"/>
    </location>
</feature>
<dbReference type="HOGENOM" id="CLU_066546_0_0_1"/>
<evidence type="ECO:0000256" key="6">
    <source>
        <dbReference type="SAM" id="Coils"/>
    </source>
</evidence>
<feature type="compositionally biased region" description="Polar residues" evidence="7">
    <location>
        <begin position="22"/>
        <end position="35"/>
    </location>
</feature>
<evidence type="ECO:0000256" key="2">
    <source>
        <dbReference type="ARBA" id="ARBA00022692"/>
    </source>
</evidence>
<accession>T1KU92</accession>
<sequence length="342" mass="37622">MSDVGDANPFADPFGDPFQDPSIIQATTTNQSVNQPAVLPTSVVNSSKSSSLGGVSGSAPPPYTPTPTSYNQNPTPNQTLSQAELQRRQEELERKAAELAAREEALKNSQNNIRENNWPPLPKFCPVGPCFYQDINVEIPPEFQNIITYAYRLWMLNVAVLFANFIGGLAIFIGDGDHEIFSASILMLLFLTPLTFLCWFRPLYKAFRSDSSVNFMVFFFIFFFQCVFSVFWALGLPSGAACGLITALKTHHSIGLKVFIWIVAIILIVNAVANILVLLRVHSIYRHTDASLAKAQEEFRHSVFTNELTRQATSAVATSLTRQAFGGVSTQGSGNAGPGLRY</sequence>
<feature type="transmembrane region" description="Helical" evidence="5">
    <location>
        <begin position="153"/>
        <end position="174"/>
    </location>
</feature>
<keyword evidence="6" id="KW-0175">Coiled coil</keyword>
<feature type="compositionally biased region" description="Low complexity" evidence="7">
    <location>
        <begin position="66"/>
        <end position="78"/>
    </location>
</feature>
<dbReference type="AlphaFoldDB" id="T1KU92"/>
<name>T1KU92_TETUR</name>
<comment type="subcellular location">
    <subcellularLocation>
        <location evidence="1 5">Membrane</location>
        <topology evidence="1 5">Multi-pass membrane protein</topology>
    </subcellularLocation>
</comment>
<feature type="transmembrane region" description="Helical" evidence="5">
    <location>
        <begin position="212"/>
        <end position="234"/>
    </location>
</feature>
<dbReference type="Proteomes" id="UP000015104">
    <property type="component" value="Unassembled WGS sequence"/>
</dbReference>
<dbReference type="GO" id="GO:0032588">
    <property type="term" value="C:trans-Golgi network membrane"/>
    <property type="evidence" value="ECO:0007669"/>
    <property type="project" value="TreeGrafter"/>
</dbReference>
<dbReference type="EnsemblMetazoa" id="tetur21g02580.1">
    <property type="protein sequence ID" value="tetur21g02580.1"/>
    <property type="gene ID" value="tetur21g02580"/>
</dbReference>
<evidence type="ECO:0000313" key="8">
    <source>
        <dbReference type="EnsemblMetazoa" id="tetur21g02580.1"/>
    </source>
</evidence>
<feature type="transmembrane region" description="Helical" evidence="5">
    <location>
        <begin position="180"/>
        <end position="200"/>
    </location>
</feature>
<dbReference type="STRING" id="32264.T1KU92"/>
<proteinExistence type="inferred from homology"/>
<dbReference type="GO" id="GO:0055038">
    <property type="term" value="C:recycling endosome membrane"/>
    <property type="evidence" value="ECO:0007669"/>
    <property type="project" value="TreeGrafter"/>
</dbReference>
<keyword evidence="3 5" id="KW-1133">Transmembrane helix</keyword>
<dbReference type="InterPro" id="IPR007273">
    <property type="entry name" value="SCAMP"/>
</dbReference>
<evidence type="ECO:0000256" key="1">
    <source>
        <dbReference type="ARBA" id="ARBA00004141"/>
    </source>
</evidence>
<protein>
    <recommendedName>
        <fullName evidence="5">Secretory carrier-associated membrane protein</fullName>
        <shortName evidence="5">Secretory carrier membrane protein</shortName>
    </recommendedName>
</protein>
<dbReference type="OrthoDB" id="242866at2759"/>
<dbReference type="PANTHER" id="PTHR10687">
    <property type="entry name" value="SECRETORY CARRIER-ASSOCIATED MEMBRANE PROTEIN SCAMP"/>
    <property type="match status" value="1"/>
</dbReference>
<dbReference type="OMA" id="IFFAQVC"/>
<organism evidence="8 9">
    <name type="scientific">Tetranychus urticae</name>
    <name type="common">Two-spotted spider mite</name>
    <dbReference type="NCBI Taxonomy" id="32264"/>
    <lineage>
        <taxon>Eukaryota</taxon>
        <taxon>Metazoa</taxon>
        <taxon>Ecdysozoa</taxon>
        <taxon>Arthropoda</taxon>
        <taxon>Chelicerata</taxon>
        <taxon>Arachnida</taxon>
        <taxon>Acari</taxon>
        <taxon>Acariformes</taxon>
        <taxon>Trombidiformes</taxon>
        <taxon>Prostigmata</taxon>
        <taxon>Eleutherengona</taxon>
        <taxon>Raphignathae</taxon>
        <taxon>Tetranychoidea</taxon>
        <taxon>Tetranychidae</taxon>
        <taxon>Tetranychus</taxon>
    </lineage>
</organism>
<feature type="region of interest" description="Disordered" evidence="7">
    <location>
        <begin position="1"/>
        <end position="78"/>
    </location>
</feature>